<dbReference type="EMBL" id="BK015638">
    <property type="protein sequence ID" value="DAE17294.1"/>
    <property type="molecule type" value="Genomic_DNA"/>
</dbReference>
<proteinExistence type="predicted"/>
<sequence length="165" mass="19374">MKDLFPALDYFTQLAADNRLASEQGFYPCLCSGPDSIDGVMQGFKKHRNFIMVDDTTSQQTFSNGVGFFRRDVYTVFILAGYRADDMTDRETKLNMCRTLFRQFHSRLLHDREELGDERLTFLDLHNVYSNELPRYSYNGVTGLYFMIRNEQPIDISYDRAEWVK</sequence>
<evidence type="ECO:0000313" key="1">
    <source>
        <dbReference type="EMBL" id="DAE17294.1"/>
    </source>
</evidence>
<reference evidence="1" key="1">
    <citation type="journal article" date="2021" name="Proc. Natl. Acad. Sci. U.S.A.">
        <title>A Catalog of Tens of Thousands of Viruses from Human Metagenomes Reveals Hidden Associations with Chronic Diseases.</title>
        <authorList>
            <person name="Tisza M.J."/>
            <person name="Buck C.B."/>
        </authorList>
    </citation>
    <scope>NUCLEOTIDE SEQUENCE</scope>
    <source>
        <strain evidence="1">CtEIp38</strain>
    </source>
</reference>
<organism evidence="1">
    <name type="scientific">Siphoviridae sp. ctEIp38</name>
    <dbReference type="NCBI Taxonomy" id="2825394"/>
    <lineage>
        <taxon>Viruses</taxon>
        <taxon>Duplodnaviria</taxon>
        <taxon>Heunggongvirae</taxon>
        <taxon>Uroviricota</taxon>
        <taxon>Caudoviricetes</taxon>
    </lineage>
</organism>
<protein>
    <submittedName>
        <fullName evidence="1">Uncharacterized protein</fullName>
    </submittedName>
</protein>
<accession>A0A8S5QDB6</accession>
<name>A0A8S5QDB6_9CAUD</name>